<gene>
    <name evidence="1" type="ORF">RM539_04590</name>
</gene>
<dbReference type="RefSeq" id="WP_311502256.1">
    <property type="nucleotide sequence ID" value="NZ_JAVRHK010000002.1"/>
</dbReference>
<organism evidence="1 2">
    <name type="scientific">Autumnicola musiva</name>
    <dbReference type="NCBI Taxonomy" id="3075589"/>
    <lineage>
        <taxon>Bacteria</taxon>
        <taxon>Pseudomonadati</taxon>
        <taxon>Bacteroidota</taxon>
        <taxon>Flavobacteriia</taxon>
        <taxon>Flavobacteriales</taxon>
        <taxon>Flavobacteriaceae</taxon>
        <taxon>Autumnicola</taxon>
    </lineage>
</organism>
<proteinExistence type="predicted"/>
<dbReference type="Proteomes" id="UP001262582">
    <property type="component" value="Unassembled WGS sequence"/>
</dbReference>
<reference evidence="1 2" key="1">
    <citation type="submission" date="2023-09" db="EMBL/GenBank/DDBJ databases">
        <authorList>
            <person name="Rey-Velasco X."/>
        </authorList>
    </citation>
    <scope>NUCLEOTIDE SEQUENCE [LARGE SCALE GENOMIC DNA]</scope>
    <source>
        <strain evidence="1 2">F117</strain>
    </source>
</reference>
<protein>
    <submittedName>
        <fullName evidence="1">Uncharacterized protein</fullName>
    </submittedName>
</protein>
<comment type="caution">
    <text evidence="1">The sequence shown here is derived from an EMBL/GenBank/DDBJ whole genome shotgun (WGS) entry which is preliminary data.</text>
</comment>
<evidence type="ECO:0000313" key="1">
    <source>
        <dbReference type="EMBL" id="MDT0675862.1"/>
    </source>
</evidence>
<accession>A0ABU3D2V8</accession>
<dbReference type="EMBL" id="JAVRHK010000002">
    <property type="protein sequence ID" value="MDT0675862.1"/>
    <property type="molecule type" value="Genomic_DNA"/>
</dbReference>
<evidence type="ECO:0000313" key="2">
    <source>
        <dbReference type="Proteomes" id="UP001262582"/>
    </source>
</evidence>
<keyword evidence="2" id="KW-1185">Reference proteome</keyword>
<name>A0ABU3D2V8_9FLAO</name>
<sequence>MVIAENIKKEHIASTKMFRSLNPSLKQMILKTHNVLQIKKEVKQASDIGLDAWENFTATSYANKVIVKEIIEEQNLFSSNQTLEY</sequence>